<dbReference type="GO" id="GO:0006313">
    <property type="term" value="P:DNA transposition"/>
    <property type="evidence" value="ECO:0007669"/>
    <property type="project" value="InterPro"/>
</dbReference>
<reference evidence="3" key="1">
    <citation type="journal article" date="2014" name="Front. Microbiol.">
        <title>High frequency of phylogenetically diverse reductive dehalogenase-homologous genes in deep subseafloor sedimentary metagenomes.</title>
        <authorList>
            <person name="Kawai M."/>
            <person name="Futagami T."/>
            <person name="Toyoda A."/>
            <person name="Takaki Y."/>
            <person name="Nishi S."/>
            <person name="Hori S."/>
            <person name="Arai W."/>
            <person name="Tsubouchi T."/>
            <person name="Morono Y."/>
            <person name="Uchiyama I."/>
            <person name="Ito T."/>
            <person name="Fujiyama A."/>
            <person name="Inagaki F."/>
            <person name="Takami H."/>
        </authorList>
    </citation>
    <scope>NUCLEOTIDE SEQUENCE</scope>
    <source>
        <strain evidence="3">Expedition CK06-06</strain>
    </source>
</reference>
<dbReference type="InterPro" id="IPR047650">
    <property type="entry name" value="Transpos_IS110"/>
</dbReference>
<dbReference type="GO" id="GO:0003677">
    <property type="term" value="F:DNA binding"/>
    <property type="evidence" value="ECO:0007669"/>
    <property type="project" value="InterPro"/>
</dbReference>
<protein>
    <recommendedName>
        <fullName evidence="2">Transposase IS116/IS110/IS902 C-terminal domain-containing protein</fullName>
    </recommendedName>
</protein>
<evidence type="ECO:0000256" key="1">
    <source>
        <dbReference type="SAM" id="MobiDB-lite"/>
    </source>
</evidence>
<dbReference type="Pfam" id="PF02371">
    <property type="entry name" value="Transposase_20"/>
    <property type="match status" value="1"/>
</dbReference>
<evidence type="ECO:0000259" key="2">
    <source>
        <dbReference type="Pfam" id="PF02371"/>
    </source>
</evidence>
<feature type="domain" description="Transposase IS116/IS110/IS902 C-terminal" evidence="2">
    <location>
        <begin position="178"/>
        <end position="252"/>
    </location>
</feature>
<feature type="region of interest" description="Disordered" evidence="1">
    <location>
        <begin position="213"/>
        <end position="234"/>
    </location>
</feature>
<proteinExistence type="predicted"/>
<dbReference type="PANTHER" id="PTHR33055:SF13">
    <property type="entry name" value="TRANSPOSASE"/>
    <property type="match status" value="1"/>
</dbReference>
<gene>
    <name evidence="3" type="ORF">S06H3_48081</name>
</gene>
<accession>X1Q7H2</accession>
<dbReference type="EMBL" id="BARV01030252">
    <property type="protein sequence ID" value="GAI39224.1"/>
    <property type="molecule type" value="Genomic_DNA"/>
</dbReference>
<sequence length="256" mass="29221">TPGVLLKYFCALYESLPKIEEDNQVYASIREAERFREILVKMKTQNVNRLHFYLTKTWGGAYKKFFSGLQNKIALEFFRTYPVPQVLKEIKAQELARFLYEASSHHLGRGNPREIAQEKAKLILSSIKGIKDLPLTLEREMKKEIIKELVANISQLKASIRAIGRKLEKDLLSKTGQSLTSLKSIDTVTASVLLGETLNPDRFSTRDKFARYNGSAPQERSSGGRAKHRARKGCNRRLKRTLRQISVTAIVREPLT</sequence>
<organism evidence="3">
    <name type="scientific">marine sediment metagenome</name>
    <dbReference type="NCBI Taxonomy" id="412755"/>
    <lineage>
        <taxon>unclassified sequences</taxon>
        <taxon>metagenomes</taxon>
        <taxon>ecological metagenomes</taxon>
    </lineage>
</organism>
<feature type="compositionally biased region" description="Basic residues" evidence="1">
    <location>
        <begin position="225"/>
        <end position="234"/>
    </location>
</feature>
<comment type="caution">
    <text evidence="3">The sequence shown here is derived from an EMBL/GenBank/DDBJ whole genome shotgun (WGS) entry which is preliminary data.</text>
</comment>
<evidence type="ECO:0000313" key="3">
    <source>
        <dbReference type="EMBL" id="GAI39224.1"/>
    </source>
</evidence>
<feature type="non-terminal residue" evidence="3">
    <location>
        <position position="1"/>
    </location>
</feature>
<dbReference type="GO" id="GO:0004803">
    <property type="term" value="F:transposase activity"/>
    <property type="evidence" value="ECO:0007669"/>
    <property type="project" value="InterPro"/>
</dbReference>
<dbReference type="AlphaFoldDB" id="X1Q7H2"/>
<dbReference type="PANTHER" id="PTHR33055">
    <property type="entry name" value="TRANSPOSASE FOR INSERTION SEQUENCE ELEMENT IS1111A"/>
    <property type="match status" value="1"/>
</dbReference>
<dbReference type="InterPro" id="IPR003346">
    <property type="entry name" value="Transposase_20"/>
</dbReference>
<feature type="non-terminal residue" evidence="3">
    <location>
        <position position="256"/>
    </location>
</feature>
<name>X1Q7H2_9ZZZZ</name>